<name>A0A939G2D0_9BACT</name>
<evidence type="ECO:0000313" key="3">
    <source>
        <dbReference type="Proteomes" id="UP000664795"/>
    </source>
</evidence>
<comment type="caution">
    <text evidence="2">The sequence shown here is derived from an EMBL/GenBank/DDBJ whole genome shotgun (WGS) entry which is preliminary data.</text>
</comment>
<dbReference type="AlphaFoldDB" id="A0A939G2D0"/>
<keyword evidence="3" id="KW-1185">Reference proteome</keyword>
<dbReference type="RefSeq" id="WP_207333783.1">
    <property type="nucleotide sequence ID" value="NZ_JAFMYU010000002.1"/>
</dbReference>
<protein>
    <submittedName>
        <fullName evidence="2">Uncharacterized protein</fullName>
    </submittedName>
</protein>
<organism evidence="2 3">
    <name type="scientific">Fibrella aquatilis</name>
    <dbReference type="NCBI Taxonomy" id="2817059"/>
    <lineage>
        <taxon>Bacteria</taxon>
        <taxon>Pseudomonadati</taxon>
        <taxon>Bacteroidota</taxon>
        <taxon>Cytophagia</taxon>
        <taxon>Cytophagales</taxon>
        <taxon>Spirosomataceae</taxon>
        <taxon>Fibrella</taxon>
    </lineage>
</organism>
<evidence type="ECO:0000313" key="2">
    <source>
        <dbReference type="EMBL" id="MBO0929810.1"/>
    </source>
</evidence>
<reference evidence="2 3" key="1">
    <citation type="submission" date="2021-03" db="EMBL/GenBank/DDBJ databases">
        <title>Fibrella sp. HMF5036 genome sequencing and assembly.</title>
        <authorList>
            <person name="Kang H."/>
            <person name="Kim H."/>
            <person name="Bae S."/>
            <person name="Joh K."/>
        </authorList>
    </citation>
    <scope>NUCLEOTIDE SEQUENCE [LARGE SCALE GENOMIC DNA]</scope>
    <source>
        <strain evidence="2 3">HMF5036</strain>
    </source>
</reference>
<accession>A0A939G2D0</accession>
<sequence>MNEPSERDKAIERMEENGRHQSGSHDDVYKQEGKKALMVDNDGFVKEIGEGSWRRYDARDDQ</sequence>
<evidence type="ECO:0000256" key="1">
    <source>
        <dbReference type="SAM" id="MobiDB-lite"/>
    </source>
</evidence>
<dbReference type="EMBL" id="JAFMYU010000002">
    <property type="protein sequence ID" value="MBO0929810.1"/>
    <property type="molecule type" value="Genomic_DNA"/>
</dbReference>
<feature type="region of interest" description="Disordered" evidence="1">
    <location>
        <begin position="1"/>
        <end position="62"/>
    </location>
</feature>
<dbReference type="Proteomes" id="UP000664795">
    <property type="component" value="Unassembled WGS sequence"/>
</dbReference>
<gene>
    <name evidence="2" type="ORF">J2I48_02345</name>
</gene>
<proteinExistence type="predicted"/>